<feature type="compositionally biased region" description="Low complexity" evidence="1">
    <location>
        <begin position="190"/>
        <end position="203"/>
    </location>
</feature>
<evidence type="ECO:0000313" key="3">
    <source>
        <dbReference type="Proteomes" id="UP000288805"/>
    </source>
</evidence>
<feature type="compositionally biased region" description="Low complexity" evidence="1">
    <location>
        <begin position="357"/>
        <end position="367"/>
    </location>
</feature>
<feature type="region of interest" description="Disordered" evidence="1">
    <location>
        <begin position="190"/>
        <end position="211"/>
    </location>
</feature>
<sequence length="491" mass="55328">MDLIRAGAKRCLDRSEMEELRNDAYINSKVAKQRMKRRNCKRSEGSPKPPLRNHLLAHECHFAAQCPHFAGCFATANTPLAHRVPFRSIIPSFPNCEMGYKMVPKRNQVRTTVHLLPHLSLSRARLWPSLSGPPWQEPEELSPHLRQAERNCKRDPCSRLHIRASATTSRPTSARVADSEPIDLTELSLEPSSELPAEPQSSQLPPTESHISLGMTPEELIRRPMVTQSPIEGNLECRARPFHSELCFDIATFRLQPELRDSFHLLHRGASSHQYLLRKELPLACSSLMHSCAINIYPLQHWVQRRGVLLEALFRISEGFFFGLIISLWPLFYTLKRRARSPSWSRTLGHSTTVRGATTSSDTTDTRPPAPTEPIPEVTPLLHLPQPQTPPVIPATSEPPTSSESRIAISISEYRGLCHTLQTLTTSQSILTQQMTALRAHQEQILATQTQHIAILRQIQHHLGIPSAAEHPIPVLQSHHRPSFCRPGYAS</sequence>
<feature type="compositionally biased region" description="Polar residues" evidence="1">
    <location>
        <begin position="345"/>
        <end position="356"/>
    </location>
</feature>
<comment type="caution">
    <text evidence="2">The sequence shown here is derived from an EMBL/GenBank/DDBJ whole genome shotgun (WGS) entry which is preliminary data.</text>
</comment>
<evidence type="ECO:0000313" key="2">
    <source>
        <dbReference type="EMBL" id="RVW81874.1"/>
    </source>
</evidence>
<reference evidence="2 3" key="1">
    <citation type="journal article" date="2018" name="PLoS Genet.">
        <title>Population sequencing reveals clonal diversity and ancestral inbreeding in the grapevine cultivar Chardonnay.</title>
        <authorList>
            <person name="Roach M.J."/>
            <person name="Johnson D.L."/>
            <person name="Bohlmann J."/>
            <person name="van Vuuren H.J."/>
            <person name="Jones S.J."/>
            <person name="Pretorius I.S."/>
            <person name="Schmidt S.A."/>
            <person name="Borneman A.R."/>
        </authorList>
    </citation>
    <scope>NUCLEOTIDE SEQUENCE [LARGE SCALE GENOMIC DNA]</scope>
    <source>
        <strain evidence="3">cv. Chardonnay</strain>
        <tissue evidence="2">Leaf</tissue>
    </source>
</reference>
<name>A0A438HBN2_VITVI</name>
<protein>
    <submittedName>
        <fullName evidence="2">Uncharacterized protein</fullName>
    </submittedName>
</protein>
<organism evidence="2 3">
    <name type="scientific">Vitis vinifera</name>
    <name type="common">Grape</name>
    <dbReference type="NCBI Taxonomy" id="29760"/>
    <lineage>
        <taxon>Eukaryota</taxon>
        <taxon>Viridiplantae</taxon>
        <taxon>Streptophyta</taxon>
        <taxon>Embryophyta</taxon>
        <taxon>Tracheophyta</taxon>
        <taxon>Spermatophyta</taxon>
        <taxon>Magnoliopsida</taxon>
        <taxon>eudicotyledons</taxon>
        <taxon>Gunneridae</taxon>
        <taxon>Pentapetalae</taxon>
        <taxon>rosids</taxon>
        <taxon>Vitales</taxon>
        <taxon>Vitaceae</taxon>
        <taxon>Viteae</taxon>
        <taxon>Vitis</taxon>
    </lineage>
</organism>
<dbReference type="EMBL" id="QGNW01000247">
    <property type="protein sequence ID" value="RVW81874.1"/>
    <property type="molecule type" value="Genomic_DNA"/>
</dbReference>
<gene>
    <name evidence="2" type="ORF">CK203_050853</name>
</gene>
<dbReference type="AlphaFoldDB" id="A0A438HBN2"/>
<proteinExistence type="predicted"/>
<feature type="region of interest" description="Disordered" evidence="1">
    <location>
        <begin position="345"/>
        <end position="379"/>
    </location>
</feature>
<accession>A0A438HBN2</accession>
<evidence type="ECO:0000256" key="1">
    <source>
        <dbReference type="SAM" id="MobiDB-lite"/>
    </source>
</evidence>
<dbReference type="Proteomes" id="UP000288805">
    <property type="component" value="Unassembled WGS sequence"/>
</dbReference>